<evidence type="ECO:0000256" key="10">
    <source>
        <dbReference type="SAM" id="Phobius"/>
    </source>
</evidence>
<feature type="transmembrane region" description="Helical" evidence="10">
    <location>
        <begin position="6"/>
        <end position="32"/>
    </location>
</feature>
<evidence type="ECO:0000256" key="4">
    <source>
        <dbReference type="ARBA" id="ARBA00022729"/>
    </source>
</evidence>
<feature type="domain" description="X8" evidence="11">
    <location>
        <begin position="28"/>
        <end position="112"/>
    </location>
</feature>
<dbReference type="InterPro" id="IPR044788">
    <property type="entry name" value="X8_dom_prot"/>
</dbReference>
<sequence length="157" mass="17108">MAVPKPFYSVLTIVACIIIWRSSIVGATWCVARNNAIASALQPQLDYACSHGADCSGIQPGGICFNPNNIYNHASYAFDSYYVRMGRASGSCYFGGTAAIAVTDPSYGPCRYPSSLKRKDEGTNTTMTESPMNNSKLHSSQNVRKLGQRTQYDNQTK</sequence>
<keyword evidence="2" id="KW-1003">Cell membrane</keyword>
<feature type="compositionally biased region" description="Polar residues" evidence="9">
    <location>
        <begin position="123"/>
        <end position="157"/>
    </location>
</feature>
<organism evidence="12 13">
    <name type="scientific">Lupinus angustifolius</name>
    <name type="common">Narrow-leaved blue lupine</name>
    <dbReference type="NCBI Taxonomy" id="3871"/>
    <lineage>
        <taxon>Eukaryota</taxon>
        <taxon>Viridiplantae</taxon>
        <taxon>Streptophyta</taxon>
        <taxon>Embryophyta</taxon>
        <taxon>Tracheophyta</taxon>
        <taxon>Spermatophyta</taxon>
        <taxon>Magnoliopsida</taxon>
        <taxon>eudicotyledons</taxon>
        <taxon>Gunneridae</taxon>
        <taxon>Pentapetalae</taxon>
        <taxon>rosids</taxon>
        <taxon>fabids</taxon>
        <taxon>Fabales</taxon>
        <taxon>Fabaceae</taxon>
        <taxon>Papilionoideae</taxon>
        <taxon>50 kb inversion clade</taxon>
        <taxon>genistoids sensu lato</taxon>
        <taxon>core genistoids</taxon>
        <taxon>Genisteae</taxon>
        <taxon>Lupinus</taxon>
    </lineage>
</organism>
<comment type="subcellular location">
    <subcellularLocation>
        <location evidence="1">Cell membrane</location>
        <topology evidence="1">Lipid-anchor</topology>
        <topology evidence="1">GPI-anchor</topology>
    </subcellularLocation>
</comment>
<dbReference type="Pfam" id="PF07983">
    <property type="entry name" value="X8"/>
    <property type="match status" value="1"/>
</dbReference>
<keyword evidence="4" id="KW-0732">Signal</keyword>
<evidence type="ECO:0000313" key="13">
    <source>
        <dbReference type="Proteomes" id="UP000188354"/>
    </source>
</evidence>
<keyword evidence="13" id="KW-1185">Reference proteome</keyword>
<dbReference type="PANTHER" id="PTHR31044">
    <property type="entry name" value="BETA-1,3 GLUCANASE"/>
    <property type="match status" value="1"/>
</dbReference>
<feature type="region of interest" description="Disordered" evidence="9">
    <location>
        <begin position="113"/>
        <end position="157"/>
    </location>
</feature>
<keyword evidence="3" id="KW-0336">GPI-anchor</keyword>
<dbReference type="Proteomes" id="UP000188354">
    <property type="component" value="Chromosome LG11"/>
</dbReference>
<dbReference type="SMART" id="SM00768">
    <property type="entry name" value="X8"/>
    <property type="match status" value="1"/>
</dbReference>
<dbReference type="OMA" id="MMNIVEA"/>
<keyword evidence="6" id="KW-1015">Disulfide bond</keyword>
<evidence type="ECO:0000256" key="1">
    <source>
        <dbReference type="ARBA" id="ARBA00004609"/>
    </source>
</evidence>
<evidence type="ECO:0000259" key="11">
    <source>
        <dbReference type="SMART" id="SM00768"/>
    </source>
</evidence>
<reference evidence="12 13" key="1">
    <citation type="journal article" date="2017" name="Plant Biotechnol. J.">
        <title>A comprehensive draft genome sequence for lupin (Lupinus angustifolius), an emerging health food: insights into plant-microbe interactions and legume evolution.</title>
        <authorList>
            <person name="Hane J.K."/>
            <person name="Ming Y."/>
            <person name="Kamphuis L.G."/>
            <person name="Nelson M.N."/>
            <person name="Garg G."/>
            <person name="Atkins C.A."/>
            <person name="Bayer P.E."/>
            <person name="Bravo A."/>
            <person name="Bringans S."/>
            <person name="Cannon S."/>
            <person name="Edwards D."/>
            <person name="Foley R."/>
            <person name="Gao L.L."/>
            <person name="Harrison M.J."/>
            <person name="Huang W."/>
            <person name="Hurgobin B."/>
            <person name="Li S."/>
            <person name="Liu C.W."/>
            <person name="McGrath A."/>
            <person name="Morahan G."/>
            <person name="Murray J."/>
            <person name="Weller J."/>
            <person name="Jian J."/>
            <person name="Singh K.B."/>
        </authorList>
    </citation>
    <scope>NUCLEOTIDE SEQUENCE [LARGE SCALE GENOMIC DNA]</scope>
    <source>
        <strain evidence="13">cv. Tanjil</strain>
        <tissue evidence="12">Whole plant</tissue>
    </source>
</reference>
<dbReference type="FunFam" id="1.20.58.1040:FF:000001">
    <property type="entry name" value="Glucan endo-1,3-beta-glucosidase 4"/>
    <property type="match status" value="1"/>
</dbReference>
<keyword evidence="8" id="KW-0449">Lipoprotein</keyword>
<dbReference type="GO" id="GO:0098552">
    <property type="term" value="C:side of membrane"/>
    <property type="evidence" value="ECO:0007669"/>
    <property type="project" value="UniProtKB-KW"/>
</dbReference>
<protein>
    <recommendedName>
        <fullName evidence="11">X8 domain-containing protein</fullName>
    </recommendedName>
</protein>
<dbReference type="PANTHER" id="PTHR31044:SF147">
    <property type="entry name" value="CARBOHYDRATE-BINDING X8 DOMAIN PROTEIN"/>
    <property type="match status" value="1"/>
</dbReference>
<evidence type="ECO:0000256" key="9">
    <source>
        <dbReference type="SAM" id="MobiDB-lite"/>
    </source>
</evidence>
<dbReference type="InterPro" id="IPR012946">
    <property type="entry name" value="X8"/>
</dbReference>
<evidence type="ECO:0000256" key="2">
    <source>
        <dbReference type="ARBA" id="ARBA00022475"/>
    </source>
</evidence>
<dbReference type="STRING" id="3871.A0A1J7H5G2"/>
<keyword evidence="7" id="KW-0325">Glycoprotein</keyword>
<keyword evidence="10" id="KW-0812">Transmembrane</keyword>
<dbReference type="AlphaFoldDB" id="A0A1J7H5G2"/>
<evidence type="ECO:0000256" key="5">
    <source>
        <dbReference type="ARBA" id="ARBA00023136"/>
    </source>
</evidence>
<evidence type="ECO:0000256" key="7">
    <source>
        <dbReference type="ARBA" id="ARBA00023180"/>
    </source>
</evidence>
<dbReference type="OrthoDB" id="417697at2759"/>
<keyword evidence="5 10" id="KW-0472">Membrane</keyword>
<accession>A0A1J7H5G2</accession>
<dbReference type="Gramene" id="OIW01722">
    <property type="protein sequence ID" value="OIW01722"/>
    <property type="gene ID" value="TanjilG_05175"/>
</dbReference>
<dbReference type="KEGG" id="lang:109360125"/>
<evidence type="ECO:0000256" key="6">
    <source>
        <dbReference type="ARBA" id="ARBA00023157"/>
    </source>
</evidence>
<gene>
    <name evidence="12" type="ORF">TanjilG_05175</name>
</gene>
<evidence type="ECO:0000256" key="3">
    <source>
        <dbReference type="ARBA" id="ARBA00022622"/>
    </source>
</evidence>
<dbReference type="PROSITE" id="PS51257">
    <property type="entry name" value="PROKAR_LIPOPROTEIN"/>
    <property type="match status" value="1"/>
</dbReference>
<evidence type="ECO:0000256" key="8">
    <source>
        <dbReference type="ARBA" id="ARBA00023288"/>
    </source>
</evidence>
<evidence type="ECO:0000313" key="12">
    <source>
        <dbReference type="EMBL" id="OIW01722.1"/>
    </source>
</evidence>
<proteinExistence type="predicted"/>
<dbReference type="EMBL" id="CM007371">
    <property type="protein sequence ID" value="OIW01722.1"/>
    <property type="molecule type" value="Genomic_DNA"/>
</dbReference>
<keyword evidence="10" id="KW-1133">Transmembrane helix</keyword>
<name>A0A1J7H5G2_LUPAN</name>
<dbReference type="GO" id="GO:0005886">
    <property type="term" value="C:plasma membrane"/>
    <property type="evidence" value="ECO:0007669"/>
    <property type="project" value="UniProtKB-SubCell"/>
</dbReference>
<dbReference type="Gene3D" id="1.20.58.1040">
    <property type="match status" value="1"/>
</dbReference>
<dbReference type="GO" id="GO:0009506">
    <property type="term" value="C:plasmodesma"/>
    <property type="evidence" value="ECO:0007669"/>
    <property type="project" value="UniProtKB-ARBA"/>
</dbReference>